<reference evidence="3" key="1">
    <citation type="journal article" date="2021" name="Proc. Natl. Acad. Sci. U.S.A.">
        <title>Three genomes in the algal genus Volvox reveal the fate of a haploid sex-determining region after a transition to homothallism.</title>
        <authorList>
            <person name="Yamamoto K."/>
            <person name="Hamaji T."/>
            <person name="Kawai-Toyooka H."/>
            <person name="Matsuzaki R."/>
            <person name="Takahashi F."/>
            <person name="Nishimura Y."/>
            <person name="Kawachi M."/>
            <person name="Noguchi H."/>
            <person name="Minakuchi Y."/>
            <person name="Umen J.G."/>
            <person name="Toyoda A."/>
            <person name="Nozaki H."/>
        </authorList>
    </citation>
    <scope>NUCLEOTIDE SEQUENCE</scope>
    <source>
        <strain evidence="3">NIES-3785</strain>
    </source>
</reference>
<organism evidence="3 4">
    <name type="scientific">Volvox reticuliferus</name>
    <dbReference type="NCBI Taxonomy" id="1737510"/>
    <lineage>
        <taxon>Eukaryota</taxon>
        <taxon>Viridiplantae</taxon>
        <taxon>Chlorophyta</taxon>
        <taxon>core chlorophytes</taxon>
        <taxon>Chlorophyceae</taxon>
        <taxon>CS clade</taxon>
        <taxon>Chlamydomonadales</taxon>
        <taxon>Volvocaceae</taxon>
        <taxon>Volvox</taxon>
    </lineage>
</organism>
<dbReference type="InterPro" id="IPR003010">
    <property type="entry name" value="C-N_Hydrolase"/>
</dbReference>
<dbReference type="InterPro" id="IPR050345">
    <property type="entry name" value="Aliph_Amidase/BUP"/>
</dbReference>
<sequence length="681" mass="72234">MRTIAIVSGPTPVEVLGLLLGTVITSAFGNSLQSISILAWLQPFVLLLTYDGSVRTFRSTIVAHVFVILAQAIGFTFAFAGAISYPSTTLTSILNTFGLGTVLAIATTLGALLPAWRLRLLAAKLLPPPTARSGMIGSVRPPQYPSLSPLGWLLLVLPVWAFPIFQSAVFTLVGFQLGHFHEPGVAVADWPAVAQLASLFGLWGLNFAVNLLASAASCAFTYEPLPLLSTPCDSPGSFSGMSFLQASAATAAAGGSGGPAGASSGWSRVARPLRRHVMILEGLLWLLLVVGGGLVYSDSFYQRPVARRLEHVRSLPVSCIVTEAADVGSEGYVWLWSKTAERVSAGDRIVLWSEEAVLVRNSAEESDLLAAGRDLLLSQRHGSPSSSSSSSSTDGQDGAEEATYLGLCYQKLLLLDEEGSGGVSTSSSSGSSGGGGGAPHRVTNHFVLLGPNGSTIWNYRKAFPVPIVEAQVVAGPRHLPTAPSPYGTLGGAICFDMDRPQYVRQAAVAGVDLMLQPSWTWGAVGPRHFASDALRALENGFTTFRCSSDGVSGVVSPRGVAAHYLLTGTRGSLTFTLPLQPRVRTPYATAGWALEWVNLGVAALLLLLLVALPWSRCPAAAWMTWQHRRGNGEDSRRGQVTDDDAIDTFREDGGRLQREVLHPYPQDSVEGQRVPLLLPNA</sequence>
<feature type="transmembrane region" description="Helical" evidence="2">
    <location>
        <begin position="97"/>
        <end position="116"/>
    </location>
</feature>
<keyword evidence="2" id="KW-0812">Transmembrane</keyword>
<dbReference type="AlphaFoldDB" id="A0A8J4CFC6"/>
<dbReference type="EMBL" id="BNCQ01000010">
    <property type="protein sequence ID" value="GIM02095.1"/>
    <property type="molecule type" value="Genomic_DNA"/>
</dbReference>
<feature type="transmembrane region" description="Helical" evidence="2">
    <location>
        <begin position="277"/>
        <end position="296"/>
    </location>
</feature>
<feature type="transmembrane region" description="Helical" evidence="2">
    <location>
        <begin position="150"/>
        <end position="173"/>
    </location>
</feature>
<dbReference type="SUPFAM" id="SSF56317">
    <property type="entry name" value="Carbon-nitrogen hydrolase"/>
    <property type="match status" value="1"/>
</dbReference>
<evidence type="ECO:0000313" key="4">
    <source>
        <dbReference type="Proteomes" id="UP000722791"/>
    </source>
</evidence>
<dbReference type="Gene3D" id="3.60.110.10">
    <property type="entry name" value="Carbon-nitrogen hydrolase"/>
    <property type="match status" value="1"/>
</dbReference>
<dbReference type="PANTHER" id="PTHR43674:SF16">
    <property type="entry name" value="CARBON-NITROGEN FAMILY, PUTATIVE (AFU_ORTHOLOGUE AFUA_5G02350)-RELATED"/>
    <property type="match status" value="1"/>
</dbReference>
<proteinExistence type="predicted"/>
<evidence type="ECO:0000256" key="2">
    <source>
        <dbReference type="SAM" id="Phobius"/>
    </source>
</evidence>
<feature type="compositionally biased region" description="Low complexity" evidence="1">
    <location>
        <begin position="383"/>
        <end position="392"/>
    </location>
</feature>
<gene>
    <name evidence="3" type="ORF">Vretimale_6812</name>
</gene>
<feature type="transmembrane region" description="Helical" evidence="2">
    <location>
        <begin position="15"/>
        <end position="41"/>
    </location>
</feature>
<dbReference type="GO" id="GO:0016811">
    <property type="term" value="F:hydrolase activity, acting on carbon-nitrogen (but not peptide) bonds, in linear amides"/>
    <property type="evidence" value="ECO:0007669"/>
    <property type="project" value="TreeGrafter"/>
</dbReference>
<protein>
    <submittedName>
        <fullName evidence="3">Uncharacterized protein</fullName>
    </submittedName>
</protein>
<name>A0A8J4CFC6_9CHLO</name>
<feature type="transmembrane region" description="Helical" evidence="2">
    <location>
        <begin position="193"/>
        <end position="213"/>
    </location>
</feature>
<keyword evidence="2" id="KW-1133">Transmembrane helix</keyword>
<dbReference type="OrthoDB" id="2019277at2759"/>
<keyword evidence="2" id="KW-0472">Membrane</keyword>
<accession>A0A8J4CFC6</accession>
<dbReference type="InterPro" id="IPR036526">
    <property type="entry name" value="C-N_Hydrolase_sf"/>
</dbReference>
<dbReference type="Pfam" id="PF00795">
    <property type="entry name" value="CN_hydrolase"/>
    <property type="match status" value="1"/>
</dbReference>
<feature type="transmembrane region" description="Helical" evidence="2">
    <location>
        <begin position="61"/>
        <end position="85"/>
    </location>
</feature>
<dbReference type="PROSITE" id="PS50263">
    <property type="entry name" value="CN_HYDROLASE"/>
    <property type="match status" value="1"/>
</dbReference>
<dbReference type="Proteomes" id="UP000722791">
    <property type="component" value="Unassembled WGS sequence"/>
</dbReference>
<feature type="region of interest" description="Disordered" evidence="1">
    <location>
        <begin position="379"/>
        <end position="398"/>
    </location>
</feature>
<comment type="caution">
    <text evidence="3">The sequence shown here is derived from an EMBL/GenBank/DDBJ whole genome shotgun (WGS) entry which is preliminary data.</text>
</comment>
<evidence type="ECO:0000313" key="3">
    <source>
        <dbReference type="EMBL" id="GIM02095.1"/>
    </source>
</evidence>
<feature type="transmembrane region" description="Helical" evidence="2">
    <location>
        <begin position="596"/>
        <end position="614"/>
    </location>
</feature>
<dbReference type="PANTHER" id="PTHR43674">
    <property type="entry name" value="NITRILASE C965.09-RELATED"/>
    <property type="match status" value="1"/>
</dbReference>
<evidence type="ECO:0000256" key="1">
    <source>
        <dbReference type="SAM" id="MobiDB-lite"/>
    </source>
</evidence>